<dbReference type="PANTHER" id="PTHR43155:SF2">
    <property type="entry name" value="CYCLIC DI-GMP PHOSPHODIESTERASE PA4108"/>
    <property type="match status" value="1"/>
</dbReference>
<dbReference type="Pfam" id="PF13487">
    <property type="entry name" value="HD_5"/>
    <property type="match status" value="1"/>
</dbReference>
<protein>
    <submittedName>
        <fullName evidence="2">HD-GYP domain, c-di-GMP phosphodiesterase class II (Or its inactivated variant)</fullName>
    </submittedName>
</protein>
<gene>
    <name evidence="2" type="ORF">SAMN02982919_01504</name>
</gene>
<dbReference type="AlphaFoldDB" id="A0A1H9KAT1"/>
<evidence type="ECO:0000313" key="3">
    <source>
        <dbReference type="Proteomes" id="UP000199766"/>
    </source>
</evidence>
<dbReference type="CDD" id="cd00077">
    <property type="entry name" value="HDc"/>
    <property type="match status" value="1"/>
</dbReference>
<dbReference type="SUPFAM" id="SSF109604">
    <property type="entry name" value="HD-domain/PDEase-like"/>
    <property type="match status" value="1"/>
</dbReference>
<dbReference type="RefSeq" id="WP_091455240.1">
    <property type="nucleotide sequence ID" value="NZ_FOGD01000003.1"/>
</dbReference>
<dbReference type="InterPro" id="IPR003607">
    <property type="entry name" value="HD/PDEase_dom"/>
</dbReference>
<dbReference type="Proteomes" id="UP000199766">
    <property type="component" value="Unassembled WGS sequence"/>
</dbReference>
<dbReference type="PROSITE" id="PS51832">
    <property type="entry name" value="HD_GYP"/>
    <property type="match status" value="1"/>
</dbReference>
<feature type="domain" description="HD-GYP" evidence="1">
    <location>
        <begin position="113"/>
        <end position="310"/>
    </location>
</feature>
<proteinExistence type="predicted"/>
<dbReference type="InterPro" id="IPR037522">
    <property type="entry name" value="HD_GYP_dom"/>
</dbReference>
<organism evidence="2 3">
    <name type="scientific">Giesbergeria anulus</name>
    <dbReference type="NCBI Taxonomy" id="180197"/>
    <lineage>
        <taxon>Bacteria</taxon>
        <taxon>Pseudomonadati</taxon>
        <taxon>Pseudomonadota</taxon>
        <taxon>Betaproteobacteria</taxon>
        <taxon>Burkholderiales</taxon>
        <taxon>Comamonadaceae</taxon>
        <taxon>Giesbergeria</taxon>
    </lineage>
</organism>
<name>A0A1H9KAT1_9BURK</name>
<dbReference type="EMBL" id="FOGD01000003">
    <property type="protein sequence ID" value="SEQ96182.1"/>
    <property type="molecule type" value="Genomic_DNA"/>
</dbReference>
<dbReference type="Gene3D" id="1.10.3210.10">
    <property type="entry name" value="Hypothetical protein af1432"/>
    <property type="match status" value="1"/>
</dbReference>
<evidence type="ECO:0000259" key="1">
    <source>
        <dbReference type="PROSITE" id="PS51832"/>
    </source>
</evidence>
<dbReference type="GO" id="GO:0008081">
    <property type="term" value="F:phosphoric diester hydrolase activity"/>
    <property type="evidence" value="ECO:0007669"/>
    <property type="project" value="UniProtKB-ARBA"/>
</dbReference>
<evidence type="ECO:0000313" key="2">
    <source>
        <dbReference type="EMBL" id="SEQ96182.1"/>
    </source>
</evidence>
<accession>A0A1H9KAT1</accession>
<dbReference type="PANTHER" id="PTHR43155">
    <property type="entry name" value="CYCLIC DI-GMP PHOSPHODIESTERASE PA4108-RELATED"/>
    <property type="match status" value="1"/>
</dbReference>
<keyword evidence="3" id="KW-1185">Reference proteome</keyword>
<sequence length="377" mass="41218">MHSDIVLGQPIGFSIYSEDGTLLFRRGSVIHMPDQISRLLVRGAQYNEAETIDPRPYASNEPPPEPVYEDPPPFDHLSGLLLNLKHVLGTTLKSPEQIDVTARIGKMAQAVQTICHKDVDSALAAPSVDTHVPYLVAHQMMGAVLTELIAQGKGLDATQRLPLLCAALTRDIGQIMLQPELDKHPGYLPDDVLTQMRQHPQRSAQLLEHAGVTDPVWLATVRSHHERPDGKGYPAGLRGEELSLGAKILAVSDRYSAMTKMRPYRAQAHFPQNALKEIYLKKDTEVDEEIARILISKVGLLSPGTLVRLKSGEIAVVKSPTVKSDAAIVYSVYGKTGMILTTPARRDTSQPGCEIVGLVPFSDCQTAVVSIRQVWAG</sequence>
<dbReference type="OrthoDB" id="9764808at2"/>
<dbReference type="STRING" id="180197.SAMN02982919_01504"/>
<reference evidence="2 3" key="1">
    <citation type="submission" date="2016-10" db="EMBL/GenBank/DDBJ databases">
        <authorList>
            <person name="de Groot N.N."/>
        </authorList>
    </citation>
    <scope>NUCLEOTIDE SEQUENCE [LARGE SCALE GENOMIC DNA]</scope>
    <source>
        <strain evidence="2 3">ATCC 35958</strain>
    </source>
</reference>